<feature type="transmembrane region" description="Helical" evidence="1">
    <location>
        <begin position="545"/>
        <end position="566"/>
    </location>
</feature>
<keyword evidence="1" id="KW-0472">Membrane</keyword>
<organism evidence="3 4">
    <name type="scientific">Legionella waltersii</name>
    <dbReference type="NCBI Taxonomy" id="66969"/>
    <lineage>
        <taxon>Bacteria</taxon>
        <taxon>Pseudomonadati</taxon>
        <taxon>Pseudomonadota</taxon>
        <taxon>Gammaproteobacteria</taxon>
        <taxon>Legionellales</taxon>
        <taxon>Legionellaceae</taxon>
        <taxon>Legionella</taxon>
    </lineage>
</organism>
<evidence type="ECO:0000256" key="1">
    <source>
        <dbReference type="SAM" id="Phobius"/>
    </source>
</evidence>
<feature type="domain" description="Transglutaminase-like" evidence="2">
    <location>
        <begin position="401"/>
        <end position="472"/>
    </location>
</feature>
<evidence type="ECO:0000313" key="4">
    <source>
        <dbReference type="Proteomes" id="UP000054729"/>
    </source>
</evidence>
<dbReference type="RefSeq" id="WP_058479466.1">
    <property type="nucleotide sequence ID" value="NZ_CAAAIQ010000027.1"/>
</dbReference>
<feature type="transmembrane region" description="Helical" evidence="1">
    <location>
        <begin position="112"/>
        <end position="143"/>
    </location>
</feature>
<keyword evidence="1" id="KW-1133">Transmembrane helix</keyword>
<dbReference type="InterPro" id="IPR021878">
    <property type="entry name" value="TgpA_N"/>
</dbReference>
<dbReference type="InterPro" id="IPR052901">
    <property type="entry name" value="Bact_TGase-like"/>
</dbReference>
<dbReference type="EMBL" id="LNZB01000011">
    <property type="protein sequence ID" value="KTD82514.1"/>
    <property type="molecule type" value="Genomic_DNA"/>
</dbReference>
<dbReference type="Pfam" id="PF11992">
    <property type="entry name" value="TgpA_N"/>
    <property type="match status" value="1"/>
</dbReference>
<keyword evidence="1" id="KW-0812">Transmembrane</keyword>
<dbReference type="SUPFAM" id="SSF54001">
    <property type="entry name" value="Cysteine proteinases"/>
    <property type="match status" value="1"/>
</dbReference>
<accession>A0A0W1AMM0</accession>
<dbReference type="InterPro" id="IPR038765">
    <property type="entry name" value="Papain-like_cys_pep_sf"/>
</dbReference>
<comment type="caution">
    <text evidence="3">The sequence shown here is derived from an EMBL/GenBank/DDBJ whole genome shotgun (WGS) entry which is preliminary data.</text>
</comment>
<name>A0A0W1AMM0_9GAMM</name>
<dbReference type="PANTHER" id="PTHR42736:SF1">
    <property type="entry name" value="PROTEIN-GLUTAMINE GAMMA-GLUTAMYLTRANSFERASE"/>
    <property type="match status" value="1"/>
</dbReference>
<dbReference type="PANTHER" id="PTHR42736">
    <property type="entry name" value="PROTEIN-GLUTAMINE GAMMA-GLUTAMYLTRANSFERASE"/>
    <property type="match status" value="1"/>
</dbReference>
<evidence type="ECO:0000259" key="2">
    <source>
        <dbReference type="SMART" id="SM00460"/>
    </source>
</evidence>
<dbReference type="PATRIC" id="fig|66969.6.peg.678"/>
<evidence type="ECO:0000313" key="3">
    <source>
        <dbReference type="EMBL" id="KTD82514.1"/>
    </source>
</evidence>
<dbReference type="Proteomes" id="UP000054729">
    <property type="component" value="Unassembled WGS sequence"/>
</dbReference>
<proteinExistence type="predicted"/>
<dbReference type="OrthoDB" id="9804872at2"/>
<sequence length="668" mass="77398">MNPQLSHQQLMIIIRHALMVLLICYLPHLFMAPWWIFLLVVLAVCYKLTADYFAYPLISKWVRIGLVFTCTVLLKVQYGSIVSSGFFIGFLLTFIALKVIETHTIRDIKVLILCNFYLVFASLIVIQELWIMIYVLVSVLANLSLMLKLCAPQASLNQLGTSSLKQVIIAVPLTFVLFYVFPRLASPLWQVPSLIQAKTGFSETMNPGSIGSLFDDDSIAFRVLFKDTPITNGYWKGLIFSFYNGTTWSPSSQVSSTFPLLKELINNESADYEVLMEPNQKKWLFYLDYPKYAYPKLLFSSDIGLVSQSKGFINQRFSYSIVTASEPIKPPTAQDLKLNTQLPKYLNPQIIQWAKENFAKTENDPNRFIAFLKDYIHHEEFWYTLNPPRVSNQSNQIDEFWFSSKKGFCEHYASAVTVILRSAGIPARVVVGYQGGEWNPFAKYLTIKQKNAHAWLEYWTNNQGWQRFDPTAYISPTRIDKQLLTNSAEQRTYLNVSTMSWWQRTKLMLESIHFFVERWFLFYNLDAQRDLLDNLGLSQWGFSQLLQMAAYSLVVFIILVAFLYWWQQRKCEDPLQTQYRLLKKELHRFHVYGLPSTTLKAACSQLQTNAPNLSAIIESFLNKYEDLRLCQSTGDQYKNTKETVALFKVFRRQLAHVKVKAKVSRKVI</sequence>
<dbReference type="AlphaFoldDB" id="A0A0W1AMM0"/>
<reference evidence="3 4" key="1">
    <citation type="submission" date="2015-11" db="EMBL/GenBank/DDBJ databases">
        <title>Genomic analysis of 38 Legionella species identifies large and diverse effector repertoires.</title>
        <authorList>
            <person name="Burstein D."/>
            <person name="Amaro F."/>
            <person name="Zusman T."/>
            <person name="Lifshitz Z."/>
            <person name="Cohen O."/>
            <person name="Gilbert J.A."/>
            <person name="Pupko T."/>
            <person name="Shuman H.A."/>
            <person name="Segal G."/>
        </authorList>
    </citation>
    <scope>NUCLEOTIDE SEQUENCE [LARGE SCALE GENOMIC DNA]</scope>
    <source>
        <strain evidence="3 4">ATCC 51914</strain>
    </source>
</reference>
<gene>
    <name evidence="3" type="ORF">Lwal_0631</name>
</gene>
<dbReference type="InterPro" id="IPR002931">
    <property type="entry name" value="Transglutaminase-like"/>
</dbReference>
<keyword evidence="4" id="KW-1185">Reference proteome</keyword>
<dbReference type="Pfam" id="PF01841">
    <property type="entry name" value="Transglut_core"/>
    <property type="match status" value="1"/>
</dbReference>
<dbReference type="STRING" id="66969.Lwal_0631"/>
<dbReference type="SMART" id="SM00460">
    <property type="entry name" value="TGc"/>
    <property type="match status" value="1"/>
</dbReference>
<protein>
    <submittedName>
        <fullName evidence="3">Transglutaminase</fullName>
    </submittedName>
</protein>
<dbReference type="Gene3D" id="3.10.620.30">
    <property type="match status" value="1"/>
</dbReference>
<feature type="transmembrane region" description="Helical" evidence="1">
    <location>
        <begin position="84"/>
        <end position="100"/>
    </location>
</feature>